<evidence type="ECO:0000313" key="1">
    <source>
        <dbReference type="EMBL" id="OCO81852.1"/>
    </source>
</evidence>
<organism evidence="1 2">
    <name type="scientific">Serratia marcescens</name>
    <dbReference type="NCBI Taxonomy" id="615"/>
    <lineage>
        <taxon>Bacteria</taxon>
        <taxon>Pseudomonadati</taxon>
        <taxon>Pseudomonadota</taxon>
        <taxon>Gammaproteobacteria</taxon>
        <taxon>Enterobacterales</taxon>
        <taxon>Yersiniaceae</taxon>
        <taxon>Serratia</taxon>
    </lineage>
</organism>
<reference evidence="2" key="1">
    <citation type="submission" date="2016-04" db="EMBL/GenBank/DDBJ databases">
        <authorList>
            <person name="Osei Sekyere J."/>
            <person name="Sivertsen A."/>
            <person name="Pedersen A.T."/>
            <person name="Sundsfjord A."/>
        </authorList>
    </citation>
    <scope>NUCLEOTIDE SEQUENCE [LARGE SCALE GENOMIC DNA]</scope>
    <source>
        <strain evidence="2">945174350</strain>
    </source>
</reference>
<dbReference type="RefSeq" id="WP_049193807.1">
    <property type="nucleotide sequence ID" value="NZ_CABMHU010000088.1"/>
</dbReference>
<dbReference type="InterPro" id="IPR008523">
    <property type="entry name" value="DUF805"/>
</dbReference>
<dbReference type="EMBL" id="LJEX02000117">
    <property type="protein sequence ID" value="OCO81852.1"/>
    <property type="molecule type" value="Genomic_DNA"/>
</dbReference>
<gene>
    <name evidence="1" type="ORF">AN695_0222240</name>
</gene>
<dbReference type="Pfam" id="PF05656">
    <property type="entry name" value="DUF805"/>
    <property type="match status" value="1"/>
</dbReference>
<sequence>MSKQPRILNSLLSSYKKTFTYSGRESRGPYSMLLLCQHVWFLLYLAVIASKMNEISIFALAAFLLPMLAANVRRLHDAGYSGGWCLTWFCFTPYVMLIFALFLPAKNLNNPYDDRPNLA</sequence>
<protein>
    <submittedName>
        <fullName evidence="1">Uncharacterized protein</fullName>
    </submittedName>
</protein>
<dbReference type="Proteomes" id="UP000050489">
    <property type="component" value="Unassembled WGS sequence"/>
</dbReference>
<evidence type="ECO:0000313" key="2">
    <source>
        <dbReference type="Proteomes" id="UP000050489"/>
    </source>
</evidence>
<accession>A0A2F0PCM3</accession>
<dbReference type="GO" id="GO:0005886">
    <property type="term" value="C:plasma membrane"/>
    <property type="evidence" value="ECO:0007669"/>
    <property type="project" value="TreeGrafter"/>
</dbReference>
<dbReference type="PANTHER" id="PTHR34980">
    <property type="entry name" value="INNER MEMBRANE PROTEIN-RELATED-RELATED"/>
    <property type="match status" value="1"/>
</dbReference>
<comment type="caution">
    <text evidence="1">The sequence shown here is derived from an EMBL/GenBank/DDBJ whole genome shotgun (WGS) entry which is preliminary data.</text>
</comment>
<name>A0A2F0PCM3_SERMA</name>
<dbReference type="PANTHER" id="PTHR34980:SF2">
    <property type="entry name" value="INNER MEMBRANE PROTEIN YHAH-RELATED"/>
    <property type="match status" value="1"/>
</dbReference>
<proteinExistence type="predicted"/>
<dbReference type="AlphaFoldDB" id="A0A2F0PCM3"/>